<dbReference type="InterPro" id="IPR055492">
    <property type="entry name" value="DUF7064"/>
</dbReference>
<evidence type="ECO:0000313" key="5">
    <source>
        <dbReference type="Proteomes" id="UP000198327"/>
    </source>
</evidence>
<proteinExistence type="predicted"/>
<organism evidence="4 5">
    <name type="scientific">Rhodococcoides kyotonense</name>
    <dbReference type="NCBI Taxonomy" id="398843"/>
    <lineage>
        <taxon>Bacteria</taxon>
        <taxon>Bacillati</taxon>
        <taxon>Actinomycetota</taxon>
        <taxon>Actinomycetes</taxon>
        <taxon>Mycobacteriales</taxon>
        <taxon>Nocardiaceae</taxon>
        <taxon>Rhodococcoides</taxon>
    </lineage>
</organism>
<feature type="domain" description="DUF7065" evidence="3">
    <location>
        <begin position="97"/>
        <end position="165"/>
    </location>
</feature>
<keyword evidence="5" id="KW-1185">Reference proteome</keyword>
<dbReference type="Proteomes" id="UP000198327">
    <property type="component" value="Unassembled WGS sequence"/>
</dbReference>
<dbReference type="SUPFAM" id="SSF159245">
    <property type="entry name" value="AttH-like"/>
    <property type="match status" value="1"/>
</dbReference>
<sequence>MLEPKDRLRHRISGGFARESLAYCVIVPGTGIYLLYTWVDAESKAGYAFAIYGDGPEPAYFARQEGIDATGQDFDHWEIGNLSIHVGDDFESAVASYSDDELSIEIEFRSIHEAFDYGRNQAGCPPYQATNRYEQSGVIRGALTRDGVTTEFDGPGHRDHSWGRRDWDAIHHYKWLSIVGADRAANIMVALVEGETIYNGYVFVDDKLSPVVSAHVSTEYDELQFQKSITAEVLDELGRTTHIEFPSYYSTARWDYSPTFNFTDTGMDGTLAGGPVSAYIQYTWPRIYLDHLLTREPHAPN</sequence>
<gene>
    <name evidence="4" type="ORF">SAMN05421642_109229</name>
</gene>
<dbReference type="InterPro" id="IPR055493">
    <property type="entry name" value="DUF7065"/>
</dbReference>
<dbReference type="Pfam" id="PF23212">
    <property type="entry name" value="DUF7064"/>
    <property type="match status" value="1"/>
</dbReference>
<evidence type="ECO:0000259" key="2">
    <source>
        <dbReference type="Pfam" id="PF23212"/>
    </source>
</evidence>
<protein>
    <submittedName>
        <fullName evidence="4">Uncharacterized protein</fullName>
    </submittedName>
</protein>
<keyword evidence="1" id="KW-1133">Transmembrane helix</keyword>
<dbReference type="Pfam" id="PF23213">
    <property type="entry name" value="DUF7065"/>
    <property type="match status" value="1"/>
</dbReference>
<evidence type="ECO:0000313" key="4">
    <source>
        <dbReference type="EMBL" id="SNT12601.1"/>
    </source>
</evidence>
<keyword evidence="1" id="KW-0472">Membrane</keyword>
<accession>A0A239K3I1</accession>
<evidence type="ECO:0000259" key="3">
    <source>
        <dbReference type="Pfam" id="PF23213"/>
    </source>
</evidence>
<dbReference type="EMBL" id="FZOW01000009">
    <property type="protein sequence ID" value="SNT12601.1"/>
    <property type="molecule type" value="Genomic_DNA"/>
</dbReference>
<evidence type="ECO:0000256" key="1">
    <source>
        <dbReference type="SAM" id="Phobius"/>
    </source>
</evidence>
<keyword evidence="1" id="KW-0812">Transmembrane</keyword>
<dbReference type="AlphaFoldDB" id="A0A239K3I1"/>
<feature type="domain" description="DUF7064" evidence="2">
    <location>
        <begin position="166"/>
        <end position="268"/>
    </location>
</feature>
<feature type="transmembrane region" description="Helical" evidence="1">
    <location>
        <begin position="21"/>
        <end position="39"/>
    </location>
</feature>
<reference evidence="5" key="1">
    <citation type="submission" date="2017-06" db="EMBL/GenBank/DDBJ databases">
        <authorList>
            <person name="Varghese N."/>
            <person name="Submissions S."/>
        </authorList>
    </citation>
    <scope>NUCLEOTIDE SEQUENCE [LARGE SCALE GENOMIC DNA]</scope>
    <source>
        <strain evidence="5">JCM 23211</strain>
    </source>
</reference>
<dbReference type="OrthoDB" id="115252at2"/>
<dbReference type="RefSeq" id="WP_089248240.1">
    <property type="nucleotide sequence ID" value="NZ_FZOW01000009.1"/>
</dbReference>
<name>A0A239K3I1_9NOCA</name>